<keyword evidence="4" id="KW-1185">Reference proteome</keyword>
<protein>
    <recommendedName>
        <fullName evidence="2">Retrotransposon Copia-like N-terminal domain-containing protein</fullName>
    </recommendedName>
</protein>
<dbReference type="EMBL" id="JACGWL010000896">
    <property type="protein sequence ID" value="KAK4381368.1"/>
    <property type="molecule type" value="Genomic_DNA"/>
</dbReference>
<sequence>MAEFSKTATSSSPVENRTVGDSNGKSHNLDYPPLPIISAPLNGNNWLGWSRAVRIALGGRDKLSFIDGTSTQPHEGAEAIKQWKITDYMVLTWILNTILRRSLMHTFMRAQREIYGCSLKLDMANPMDHYYINYRERSTL</sequence>
<reference evidence="3" key="2">
    <citation type="journal article" date="2024" name="Plant">
        <title>Genomic evolution and insights into agronomic trait innovations of Sesamum species.</title>
        <authorList>
            <person name="Miao H."/>
            <person name="Wang L."/>
            <person name="Qu L."/>
            <person name="Liu H."/>
            <person name="Sun Y."/>
            <person name="Le M."/>
            <person name="Wang Q."/>
            <person name="Wei S."/>
            <person name="Zheng Y."/>
            <person name="Lin W."/>
            <person name="Duan Y."/>
            <person name="Cao H."/>
            <person name="Xiong S."/>
            <person name="Wang X."/>
            <person name="Wei L."/>
            <person name="Li C."/>
            <person name="Ma Q."/>
            <person name="Ju M."/>
            <person name="Zhao R."/>
            <person name="Li G."/>
            <person name="Mu C."/>
            <person name="Tian Q."/>
            <person name="Mei H."/>
            <person name="Zhang T."/>
            <person name="Gao T."/>
            <person name="Zhang H."/>
        </authorList>
    </citation>
    <scope>NUCLEOTIDE SEQUENCE</scope>
    <source>
        <strain evidence="3">K16</strain>
    </source>
</reference>
<accession>A0AAE1VTE9</accession>
<reference evidence="3" key="1">
    <citation type="submission" date="2020-06" db="EMBL/GenBank/DDBJ databases">
        <authorList>
            <person name="Li T."/>
            <person name="Hu X."/>
            <person name="Zhang T."/>
            <person name="Song X."/>
            <person name="Zhang H."/>
            <person name="Dai N."/>
            <person name="Sheng W."/>
            <person name="Hou X."/>
            <person name="Wei L."/>
        </authorList>
    </citation>
    <scope>NUCLEOTIDE SEQUENCE</scope>
    <source>
        <strain evidence="3">K16</strain>
        <tissue evidence="3">Leaf</tissue>
    </source>
</reference>
<dbReference type="InterPro" id="IPR029472">
    <property type="entry name" value="Copia-like_N"/>
</dbReference>
<organism evidence="3 4">
    <name type="scientific">Sesamum angolense</name>
    <dbReference type="NCBI Taxonomy" id="2727404"/>
    <lineage>
        <taxon>Eukaryota</taxon>
        <taxon>Viridiplantae</taxon>
        <taxon>Streptophyta</taxon>
        <taxon>Embryophyta</taxon>
        <taxon>Tracheophyta</taxon>
        <taxon>Spermatophyta</taxon>
        <taxon>Magnoliopsida</taxon>
        <taxon>eudicotyledons</taxon>
        <taxon>Gunneridae</taxon>
        <taxon>Pentapetalae</taxon>
        <taxon>asterids</taxon>
        <taxon>lamiids</taxon>
        <taxon>Lamiales</taxon>
        <taxon>Pedaliaceae</taxon>
        <taxon>Sesamum</taxon>
    </lineage>
</organism>
<dbReference type="AlphaFoldDB" id="A0AAE1VTE9"/>
<proteinExistence type="predicted"/>
<evidence type="ECO:0000313" key="4">
    <source>
        <dbReference type="Proteomes" id="UP001289374"/>
    </source>
</evidence>
<dbReference type="PANTHER" id="PTHR37610">
    <property type="entry name" value="CCHC-TYPE DOMAIN-CONTAINING PROTEIN"/>
    <property type="match status" value="1"/>
</dbReference>
<dbReference type="PANTHER" id="PTHR37610:SF40">
    <property type="entry name" value="OS01G0909600 PROTEIN"/>
    <property type="match status" value="1"/>
</dbReference>
<gene>
    <name evidence="3" type="ORF">Sango_2975400</name>
</gene>
<name>A0AAE1VTE9_9LAMI</name>
<dbReference type="Pfam" id="PF14244">
    <property type="entry name" value="Retrotran_gag_3"/>
    <property type="match status" value="1"/>
</dbReference>
<evidence type="ECO:0000313" key="3">
    <source>
        <dbReference type="EMBL" id="KAK4381368.1"/>
    </source>
</evidence>
<evidence type="ECO:0000259" key="2">
    <source>
        <dbReference type="Pfam" id="PF14244"/>
    </source>
</evidence>
<comment type="caution">
    <text evidence="3">The sequence shown here is derived from an EMBL/GenBank/DDBJ whole genome shotgun (WGS) entry which is preliminary data.</text>
</comment>
<feature type="region of interest" description="Disordered" evidence="1">
    <location>
        <begin position="1"/>
        <end position="25"/>
    </location>
</feature>
<evidence type="ECO:0000256" key="1">
    <source>
        <dbReference type="SAM" id="MobiDB-lite"/>
    </source>
</evidence>
<dbReference type="Proteomes" id="UP001289374">
    <property type="component" value="Unassembled WGS sequence"/>
</dbReference>
<feature type="domain" description="Retrotransposon Copia-like N-terminal" evidence="2">
    <location>
        <begin position="27"/>
        <end position="73"/>
    </location>
</feature>